<proteinExistence type="predicted"/>
<organism evidence="1 2">
    <name type="scientific">Sutterella megalosphaeroides</name>
    <dbReference type="NCBI Taxonomy" id="2494234"/>
    <lineage>
        <taxon>Bacteria</taxon>
        <taxon>Pseudomonadati</taxon>
        <taxon>Pseudomonadota</taxon>
        <taxon>Betaproteobacteria</taxon>
        <taxon>Burkholderiales</taxon>
        <taxon>Sutterellaceae</taxon>
        <taxon>Sutterella</taxon>
    </lineage>
</organism>
<evidence type="ECO:0000313" key="1">
    <source>
        <dbReference type="EMBL" id="BBF23810.1"/>
    </source>
</evidence>
<dbReference type="RefSeq" id="WP_120177374.1">
    <property type="nucleotide sequence ID" value="NZ_AP018786.1"/>
</dbReference>
<evidence type="ECO:0000313" key="2">
    <source>
        <dbReference type="Proteomes" id="UP000271003"/>
    </source>
</evidence>
<sequence length="166" mass="19286">MDTVKKTEQEPASPFAELLERVEKLNDEDRFSDCVRELEAVAPEDRDFEVTLALGRAYSNLAVLGDARALEDEDEIDQAAMNRAIELFESIRKEGAGDWRWERRMAYAQWMNPGHEEMGLLHAYRWLALKPDDKDAMQLIREVIEWRAPKHLNRRSPRHLNAVPKG</sequence>
<protein>
    <submittedName>
        <fullName evidence="1">Uncharacterized protein</fullName>
    </submittedName>
</protein>
<gene>
    <name evidence="1" type="ORF">SUTMEG_17010</name>
</gene>
<keyword evidence="2" id="KW-1185">Reference proteome</keyword>
<dbReference type="EMBL" id="AP018786">
    <property type="protein sequence ID" value="BBF23810.1"/>
    <property type="molecule type" value="Genomic_DNA"/>
</dbReference>
<dbReference type="OrthoDB" id="4827574at2"/>
<accession>A0A2Z6ICZ0</accession>
<dbReference type="AlphaFoldDB" id="A0A2Z6ICZ0"/>
<dbReference type="KEGG" id="sutt:SUTMEG_17010"/>
<reference evidence="1 2" key="1">
    <citation type="journal article" date="2018" name="Int. J. Syst. Evol. Microbiol.">
        <title>Mesosutterella multiformis gen. nov., sp. nov., a member of the family Sutterellaceae and Sutterella megalosphaeroides sp. nov., isolated from human faeces.</title>
        <authorList>
            <person name="Sakamoto M."/>
            <person name="Ikeyama N."/>
            <person name="Kunihiro T."/>
            <person name="Iino T."/>
            <person name="Yuki M."/>
            <person name="Ohkuma M."/>
        </authorList>
    </citation>
    <scope>NUCLEOTIDE SEQUENCE [LARGE SCALE GENOMIC DNA]</scope>
    <source>
        <strain evidence="1 2">6FBBBH3</strain>
    </source>
</reference>
<name>A0A2Z6ICZ0_9BURK</name>
<dbReference type="Proteomes" id="UP000271003">
    <property type="component" value="Chromosome"/>
</dbReference>